<gene>
    <name evidence="1" type="ORF">Aph01nite_55780</name>
</gene>
<dbReference type="AlphaFoldDB" id="A0A919QGS5"/>
<comment type="caution">
    <text evidence="1">The sequence shown here is derived from an EMBL/GenBank/DDBJ whole genome shotgun (WGS) entry which is preliminary data.</text>
</comment>
<evidence type="ECO:0000313" key="2">
    <source>
        <dbReference type="Proteomes" id="UP000640052"/>
    </source>
</evidence>
<name>A0A919QGS5_9ACTN</name>
<sequence>MASGGGSEAIRGEFSGEMAGGVYSGARSSLGVTPPWSSGGGGQVARCVLAPRDLFWRSTIGSYPFTYPQGVFPKMMMLDRS</sequence>
<dbReference type="EMBL" id="BOOA01000052">
    <property type="protein sequence ID" value="GIH27268.1"/>
    <property type="molecule type" value="Genomic_DNA"/>
</dbReference>
<keyword evidence="2" id="KW-1185">Reference proteome</keyword>
<evidence type="ECO:0000313" key="1">
    <source>
        <dbReference type="EMBL" id="GIH27268.1"/>
    </source>
</evidence>
<accession>A0A919QGS5</accession>
<proteinExistence type="predicted"/>
<reference evidence="1" key="1">
    <citation type="submission" date="2021-01" db="EMBL/GenBank/DDBJ databases">
        <title>Whole genome shotgun sequence of Acrocarpospora phusangensis NBRC 108782.</title>
        <authorList>
            <person name="Komaki H."/>
            <person name="Tamura T."/>
        </authorList>
    </citation>
    <scope>NUCLEOTIDE SEQUENCE</scope>
    <source>
        <strain evidence="1">NBRC 108782</strain>
    </source>
</reference>
<dbReference type="Proteomes" id="UP000640052">
    <property type="component" value="Unassembled WGS sequence"/>
</dbReference>
<organism evidence="1 2">
    <name type="scientific">Acrocarpospora phusangensis</name>
    <dbReference type="NCBI Taxonomy" id="1070424"/>
    <lineage>
        <taxon>Bacteria</taxon>
        <taxon>Bacillati</taxon>
        <taxon>Actinomycetota</taxon>
        <taxon>Actinomycetes</taxon>
        <taxon>Streptosporangiales</taxon>
        <taxon>Streptosporangiaceae</taxon>
        <taxon>Acrocarpospora</taxon>
    </lineage>
</organism>
<protein>
    <submittedName>
        <fullName evidence="1">Uncharacterized protein</fullName>
    </submittedName>
</protein>